<evidence type="ECO:0000256" key="4">
    <source>
        <dbReference type="ARBA" id="ARBA00022833"/>
    </source>
</evidence>
<comment type="subcellular location">
    <subcellularLocation>
        <location evidence="1">Nucleus</location>
    </subcellularLocation>
</comment>
<feature type="compositionally biased region" description="Polar residues" evidence="9">
    <location>
        <begin position="75"/>
        <end position="98"/>
    </location>
</feature>
<dbReference type="GO" id="GO:0008270">
    <property type="term" value="F:zinc ion binding"/>
    <property type="evidence" value="ECO:0007669"/>
    <property type="project" value="UniProtKB-KW"/>
</dbReference>
<comment type="caution">
    <text evidence="11">The sequence shown here is derived from an EMBL/GenBank/DDBJ whole genome shotgun (WGS) entry which is preliminary data.</text>
</comment>
<dbReference type="InterPro" id="IPR052035">
    <property type="entry name" value="ZnF_BED_domain_contain"/>
</dbReference>
<keyword evidence="12" id="KW-1185">Reference proteome</keyword>
<keyword evidence="2" id="KW-0479">Metal-binding</keyword>
<dbReference type="EMBL" id="JANEYG010000152">
    <property type="protein sequence ID" value="KAJ8911975.1"/>
    <property type="molecule type" value="Genomic_DNA"/>
</dbReference>
<proteinExistence type="predicted"/>
<sequence length="515" mass="58495">MTDRRKDAIWQHFSQAAAKAGSKMSTRPKCKKCPKEIVPLVVRMRKHLNDDCKKHPSLTLELNSNSGTNAIDIDTNSTSESDCSVKNVDSGSSNQMVYNSSNTRTKTTSTTVTSSGSTGSSRPKSELLNSFVTRTTAAEKQKFDLQVARLIYGTNCAFRTVEHPEFKKLVMLHPGYQPPNRQKIGNELLCTIYESVHAQRKKELIDKNVCMSIDGWSNVRNDSIVCVSVTEIQDGKVYLIDTIDTQDKSHTAEYLLSLLVESIRRCHNTFNCTVRSIVTDNAANMRNMRGELAKSEEIGLADKLTYGCSAHIFNLLAKDIEVPSVKEHVKKIIKYFRNVHFAAESYLENWHILSKICSEHRAAIDKDISTKVFDINLKVNAQDYLQKLKQIAIALDKVQSDNCTISECTEIWLDLLIFSKENFTDTDIEFCFKRFEMAITPAHYLANLLDHRFKGNKLSQEQREQALEYASTYYPETMPFIVTYQAEASPFKPYLFTTDSLKKSYTPNLVECLKE</sequence>
<keyword evidence="3 8" id="KW-0863">Zinc-finger</keyword>
<dbReference type="GO" id="GO:0003677">
    <property type="term" value="F:DNA binding"/>
    <property type="evidence" value="ECO:0007669"/>
    <property type="project" value="InterPro"/>
</dbReference>
<name>A0AAV8VD97_9CUCU</name>
<dbReference type="PANTHER" id="PTHR46481">
    <property type="entry name" value="ZINC FINGER BED DOMAIN-CONTAINING PROTEIN 4"/>
    <property type="match status" value="1"/>
</dbReference>
<dbReference type="InterPro" id="IPR003656">
    <property type="entry name" value="Znf_BED"/>
</dbReference>
<feature type="compositionally biased region" description="Low complexity" evidence="9">
    <location>
        <begin position="99"/>
        <end position="122"/>
    </location>
</feature>
<evidence type="ECO:0000256" key="8">
    <source>
        <dbReference type="PROSITE-ProRule" id="PRU00027"/>
    </source>
</evidence>
<evidence type="ECO:0000256" key="9">
    <source>
        <dbReference type="SAM" id="MobiDB-lite"/>
    </source>
</evidence>
<evidence type="ECO:0000256" key="7">
    <source>
        <dbReference type="ARBA" id="ARBA00023242"/>
    </source>
</evidence>
<keyword evidence="6" id="KW-0804">Transcription</keyword>
<dbReference type="PANTHER" id="PTHR46481:SF10">
    <property type="entry name" value="ZINC FINGER BED DOMAIN-CONTAINING PROTEIN 39"/>
    <property type="match status" value="1"/>
</dbReference>
<feature type="region of interest" description="Disordered" evidence="9">
    <location>
        <begin position="75"/>
        <end position="125"/>
    </location>
</feature>
<dbReference type="PROSITE" id="PS50808">
    <property type="entry name" value="ZF_BED"/>
    <property type="match status" value="1"/>
</dbReference>
<evidence type="ECO:0000256" key="6">
    <source>
        <dbReference type="ARBA" id="ARBA00023163"/>
    </source>
</evidence>
<dbReference type="AlphaFoldDB" id="A0AAV8VD97"/>
<dbReference type="SUPFAM" id="SSF53098">
    <property type="entry name" value="Ribonuclease H-like"/>
    <property type="match status" value="1"/>
</dbReference>
<keyword evidence="5" id="KW-0805">Transcription regulation</keyword>
<organism evidence="11 12">
    <name type="scientific">Exocentrus adspersus</name>
    <dbReference type="NCBI Taxonomy" id="1586481"/>
    <lineage>
        <taxon>Eukaryota</taxon>
        <taxon>Metazoa</taxon>
        <taxon>Ecdysozoa</taxon>
        <taxon>Arthropoda</taxon>
        <taxon>Hexapoda</taxon>
        <taxon>Insecta</taxon>
        <taxon>Pterygota</taxon>
        <taxon>Neoptera</taxon>
        <taxon>Endopterygota</taxon>
        <taxon>Coleoptera</taxon>
        <taxon>Polyphaga</taxon>
        <taxon>Cucujiformia</taxon>
        <taxon>Chrysomeloidea</taxon>
        <taxon>Cerambycidae</taxon>
        <taxon>Lamiinae</taxon>
        <taxon>Acanthocinini</taxon>
        <taxon>Exocentrus</taxon>
    </lineage>
</organism>
<keyword evidence="7" id="KW-0539">Nucleus</keyword>
<feature type="domain" description="BED-type" evidence="10">
    <location>
        <begin position="4"/>
        <end position="62"/>
    </location>
</feature>
<evidence type="ECO:0000256" key="3">
    <source>
        <dbReference type="ARBA" id="ARBA00022771"/>
    </source>
</evidence>
<evidence type="ECO:0000259" key="10">
    <source>
        <dbReference type="PROSITE" id="PS50808"/>
    </source>
</evidence>
<reference evidence="11 12" key="1">
    <citation type="journal article" date="2023" name="Insect Mol. Biol.">
        <title>Genome sequencing provides insights into the evolution of gene families encoding plant cell wall-degrading enzymes in longhorned beetles.</title>
        <authorList>
            <person name="Shin N.R."/>
            <person name="Okamura Y."/>
            <person name="Kirsch R."/>
            <person name="Pauchet Y."/>
        </authorList>
    </citation>
    <scope>NUCLEOTIDE SEQUENCE [LARGE SCALE GENOMIC DNA]</scope>
    <source>
        <strain evidence="11">EAD_L_NR</strain>
    </source>
</reference>
<gene>
    <name evidence="11" type="ORF">NQ315_003253</name>
</gene>
<evidence type="ECO:0000256" key="5">
    <source>
        <dbReference type="ARBA" id="ARBA00023015"/>
    </source>
</evidence>
<evidence type="ECO:0000313" key="11">
    <source>
        <dbReference type="EMBL" id="KAJ8911975.1"/>
    </source>
</evidence>
<dbReference type="Proteomes" id="UP001159042">
    <property type="component" value="Unassembled WGS sequence"/>
</dbReference>
<protein>
    <recommendedName>
        <fullName evidence="10">BED-type domain-containing protein</fullName>
    </recommendedName>
</protein>
<evidence type="ECO:0000256" key="2">
    <source>
        <dbReference type="ARBA" id="ARBA00022723"/>
    </source>
</evidence>
<keyword evidence="4" id="KW-0862">Zinc</keyword>
<evidence type="ECO:0000256" key="1">
    <source>
        <dbReference type="ARBA" id="ARBA00004123"/>
    </source>
</evidence>
<accession>A0AAV8VD97</accession>
<dbReference type="GO" id="GO:0005634">
    <property type="term" value="C:nucleus"/>
    <property type="evidence" value="ECO:0007669"/>
    <property type="project" value="UniProtKB-SubCell"/>
</dbReference>
<dbReference type="InterPro" id="IPR012337">
    <property type="entry name" value="RNaseH-like_sf"/>
</dbReference>
<evidence type="ECO:0000313" key="12">
    <source>
        <dbReference type="Proteomes" id="UP001159042"/>
    </source>
</evidence>